<dbReference type="InterPro" id="IPR051316">
    <property type="entry name" value="Zinc-reg_GTPase_activator"/>
</dbReference>
<dbReference type="SUPFAM" id="SSF90002">
    <property type="entry name" value="Hypothetical protein YjiA, C-terminal domain"/>
    <property type="match status" value="1"/>
</dbReference>
<evidence type="ECO:0000256" key="3">
    <source>
        <dbReference type="ARBA" id="ARBA00023186"/>
    </source>
</evidence>
<evidence type="ECO:0000313" key="8">
    <source>
        <dbReference type="EMBL" id="CEN56073.1"/>
    </source>
</evidence>
<keyword evidence="2" id="KW-0378">Hydrolase</keyword>
<dbReference type="SMART" id="SM00833">
    <property type="entry name" value="CobW_C"/>
    <property type="match status" value="1"/>
</dbReference>
<keyword evidence="9" id="KW-1185">Reference proteome</keyword>
<dbReference type="AlphaFoldDB" id="A0A0B7J088"/>
<dbReference type="Pfam" id="PF07683">
    <property type="entry name" value="CobW_C"/>
    <property type="match status" value="1"/>
</dbReference>
<dbReference type="STRING" id="1581680.BN1209_1032"/>
<proteinExistence type="inferred from homology"/>
<sequence length="339" mass="37250">MDNRIPITLLTGFLGSGKTTLLNKLLNHSGMKDTAVIINELGATGLDDILAKNLERKVESQHIADNTVLLESGCLCCTLTTEMADTLRDLFFKRALSAIPEFKRLIIETTGMADPGPIMGSLLNEPVISSTYRLDAVVVTVDSVYGLEQLKAHAEARKQAAVADVLLITKPDLANAEQINALETALSEINPGATQYQVMQGQIDPIHIIEIGLFDSSNQEAKPERWLRAPTKKNAGLFKEAHDEGITSFTIALPMPLSYDLLEPKLAWLCATHGEQLLRMKGIVHADDQPDPIAVHAVHKTLYTPTMLTDWKEEKPISRLVLIGKGLDEAAIRNEMMRI</sequence>
<dbReference type="EMBL" id="LN794158">
    <property type="protein sequence ID" value="CEN56073.1"/>
    <property type="molecule type" value="Genomic_DNA"/>
</dbReference>
<evidence type="ECO:0000256" key="2">
    <source>
        <dbReference type="ARBA" id="ARBA00022801"/>
    </source>
</evidence>
<dbReference type="RefSeq" id="WP_045751248.1">
    <property type="nucleotide sequence ID" value="NZ_LN794158.1"/>
</dbReference>
<comment type="similarity">
    <text evidence="4">Belongs to the SIMIBI class G3E GTPase family. ZNG1 subfamily.</text>
</comment>
<gene>
    <name evidence="8" type="ORF">BN1209_1032</name>
</gene>
<comment type="catalytic activity">
    <reaction evidence="6">
        <text>GTP + H2O = GDP + phosphate + H(+)</text>
        <dbReference type="Rhea" id="RHEA:19669"/>
        <dbReference type="ChEBI" id="CHEBI:15377"/>
        <dbReference type="ChEBI" id="CHEBI:15378"/>
        <dbReference type="ChEBI" id="CHEBI:37565"/>
        <dbReference type="ChEBI" id="CHEBI:43474"/>
        <dbReference type="ChEBI" id="CHEBI:58189"/>
    </reaction>
    <physiologicalReaction direction="left-to-right" evidence="6">
        <dbReference type="Rhea" id="RHEA:19670"/>
    </physiologicalReaction>
</comment>
<dbReference type="GO" id="GO:0016787">
    <property type="term" value="F:hydrolase activity"/>
    <property type="evidence" value="ECO:0007669"/>
    <property type="project" value="UniProtKB-KW"/>
</dbReference>
<evidence type="ECO:0000256" key="5">
    <source>
        <dbReference type="ARBA" id="ARBA00045658"/>
    </source>
</evidence>
<evidence type="ECO:0000259" key="7">
    <source>
        <dbReference type="SMART" id="SM00833"/>
    </source>
</evidence>
<dbReference type="Pfam" id="PF02492">
    <property type="entry name" value="cobW"/>
    <property type="match status" value="1"/>
</dbReference>
<evidence type="ECO:0000256" key="1">
    <source>
        <dbReference type="ARBA" id="ARBA00022741"/>
    </source>
</evidence>
<dbReference type="PANTHER" id="PTHR13748:SF62">
    <property type="entry name" value="COBW DOMAIN-CONTAINING PROTEIN"/>
    <property type="match status" value="1"/>
</dbReference>
<dbReference type="InterPro" id="IPR003495">
    <property type="entry name" value="CobW/HypB/UreG_nucleotide-bd"/>
</dbReference>
<dbReference type="KEGG" id="mbac:BN1209_1032"/>
<dbReference type="GO" id="GO:0005737">
    <property type="term" value="C:cytoplasm"/>
    <property type="evidence" value="ECO:0007669"/>
    <property type="project" value="TreeGrafter"/>
</dbReference>
<keyword evidence="1" id="KW-0547">Nucleotide-binding</keyword>
<name>A0A0B7J088_9PROT</name>
<feature type="domain" description="CobW C-terminal" evidence="7">
    <location>
        <begin position="246"/>
        <end position="339"/>
    </location>
</feature>
<dbReference type="GO" id="GO:0000166">
    <property type="term" value="F:nucleotide binding"/>
    <property type="evidence" value="ECO:0007669"/>
    <property type="project" value="UniProtKB-KW"/>
</dbReference>
<dbReference type="Proteomes" id="UP000056322">
    <property type="component" value="Chromosome 1"/>
</dbReference>
<dbReference type="InterPro" id="IPR036627">
    <property type="entry name" value="CobW-likC_sf"/>
</dbReference>
<dbReference type="SUPFAM" id="SSF52540">
    <property type="entry name" value="P-loop containing nucleoside triphosphate hydrolases"/>
    <property type="match status" value="1"/>
</dbReference>
<evidence type="ECO:0000313" key="9">
    <source>
        <dbReference type="Proteomes" id="UP000056322"/>
    </source>
</evidence>
<dbReference type="CDD" id="cd03112">
    <property type="entry name" value="CobW-like"/>
    <property type="match status" value="1"/>
</dbReference>
<accession>A0A0B7J088</accession>
<dbReference type="InterPro" id="IPR027417">
    <property type="entry name" value="P-loop_NTPase"/>
</dbReference>
<dbReference type="Gene3D" id="3.30.1220.10">
    <property type="entry name" value="CobW-like, C-terminal domain"/>
    <property type="match status" value="1"/>
</dbReference>
<dbReference type="PANTHER" id="PTHR13748">
    <property type="entry name" value="COBW-RELATED"/>
    <property type="match status" value="1"/>
</dbReference>
<protein>
    <submittedName>
        <fullName evidence="8">Cobalamin synthesis protein, P47K</fullName>
    </submittedName>
</protein>
<evidence type="ECO:0000256" key="4">
    <source>
        <dbReference type="ARBA" id="ARBA00034320"/>
    </source>
</evidence>
<dbReference type="OrthoDB" id="9808822at2"/>
<keyword evidence="3" id="KW-0143">Chaperone</keyword>
<comment type="function">
    <text evidence="5">Zinc chaperone that directly transfers zinc cofactor to target proteins, thereby activating them. Zinc is transferred from the CXCC motif in the GTPase domain to the zinc binding site in target proteins in a process requiring GTP hydrolysis.</text>
</comment>
<dbReference type="HOGENOM" id="CLU_017452_0_2_4"/>
<evidence type="ECO:0000256" key="6">
    <source>
        <dbReference type="ARBA" id="ARBA00049117"/>
    </source>
</evidence>
<dbReference type="Gene3D" id="3.40.50.300">
    <property type="entry name" value="P-loop containing nucleotide triphosphate hydrolases"/>
    <property type="match status" value="1"/>
</dbReference>
<dbReference type="InterPro" id="IPR011629">
    <property type="entry name" value="CobW-like_C"/>
</dbReference>
<reference evidence="9" key="1">
    <citation type="submission" date="2014-12" db="EMBL/GenBank/DDBJ databases">
        <authorList>
            <person name="Salcher M.M."/>
        </authorList>
    </citation>
    <scope>NUCLEOTIDE SEQUENCE [LARGE SCALE GENOMIC DNA]</scope>
    <source>
        <strain evidence="9">MMS-10A-171</strain>
    </source>
</reference>
<organism evidence="8 9">
    <name type="scientific">Candidatus Methylopumilus turicensis</name>
    <dbReference type="NCBI Taxonomy" id="1581680"/>
    <lineage>
        <taxon>Bacteria</taxon>
        <taxon>Pseudomonadati</taxon>
        <taxon>Pseudomonadota</taxon>
        <taxon>Betaproteobacteria</taxon>
        <taxon>Nitrosomonadales</taxon>
        <taxon>Methylophilaceae</taxon>
        <taxon>Candidatus Methylopumilus</taxon>
    </lineage>
</organism>